<keyword evidence="3" id="KW-1185">Reference proteome</keyword>
<dbReference type="Proteomes" id="UP000886818">
    <property type="component" value="Chromosome"/>
</dbReference>
<protein>
    <submittedName>
        <fullName evidence="2">DUF116 domain-containing protein</fullName>
    </submittedName>
</protein>
<organism evidence="2 3">
    <name type="scientific">Crassaminicella indica</name>
    <dbReference type="NCBI Taxonomy" id="2855394"/>
    <lineage>
        <taxon>Bacteria</taxon>
        <taxon>Bacillati</taxon>
        <taxon>Bacillota</taxon>
        <taxon>Clostridia</taxon>
        <taxon>Eubacteriales</taxon>
        <taxon>Clostridiaceae</taxon>
        <taxon>Crassaminicella</taxon>
    </lineage>
</organism>
<evidence type="ECO:0000313" key="2">
    <source>
        <dbReference type="EMBL" id="QXM05863.1"/>
    </source>
</evidence>
<dbReference type="PIRSF" id="PIRSF006594">
    <property type="entry name" value="UCP006594"/>
    <property type="match status" value="1"/>
</dbReference>
<dbReference type="Pfam" id="PF01976">
    <property type="entry name" value="DUF116"/>
    <property type="match status" value="1"/>
</dbReference>
<gene>
    <name evidence="2" type="ORF">KVH43_10935</name>
</gene>
<evidence type="ECO:0000256" key="1">
    <source>
        <dbReference type="SAM" id="Phobius"/>
    </source>
</evidence>
<name>A0ABX8R9Z5_9CLOT</name>
<proteinExistence type="predicted"/>
<dbReference type="EMBL" id="CP078093">
    <property type="protein sequence ID" value="QXM05863.1"/>
    <property type="molecule type" value="Genomic_DNA"/>
</dbReference>
<dbReference type="RefSeq" id="WP_218282561.1">
    <property type="nucleotide sequence ID" value="NZ_CP078093.1"/>
</dbReference>
<accession>A0ABX8R9Z5</accession>
<sequence length="252" mass="28673">MFKKNNTVFITMLFLLVILFVVVGFLSLYLVKSSNLVLYKLVLNIIFVIAMLVSIFIFTNLIIIMKLLNTKNISSLSRRWLQFSLKYIYTNLINITRLLGLDKNKIRSVFSELNNQLILLSNIHVKPEEILILLPHCLQKNSCPYKITNNINNCKRCGLCDIDKLIELKEKYNTQLFVATGGTLARKIIGETKPKAIIAVACERDLSSGILDVKTLPVIGILNERPEGPCVNTRVNLQDVEKAIHHFIGKEE</sequence>
<dbReference type="InterPro" id="IPR002829">
    <property type="entry name" value="DUF116"/>
</dbReference>
<feature type="transmembrane region" description="Helical" evidence="1">
    <location>
        <begin position="7"/>
        <end position="30"/>
    </location>
</feature>
<dbReference type="PANTHER" id="PTHR43801">
    <property type="entry name" value="NUCLEOTIDE-BINDING PROTEIN-RELATED"/>
    <property type="match status" value="1"/>
</dbReference>
<keyword evidence="1" id="KW-1133">Transmembrane helix</keyword>
<keyword evidence="1" id="KW-0812">Transmembrane</keyword>
<reference evidence="2" key="1">
    <citation type="submission" date="2021-07" db="EMBL/GenBank/DDBJ databases">
        <title>Complete genome sequence of Crassaminicella sp. 143-21, isolated from a deep-sea hydrothermal vent.</title>
        <authorList>
            <person name="Li X."/>
        </authorList>
    </citation>
    <scope>NUCLEOTIDE SEQUENCE</scope>
    <source>
        <strain evidence="2">143-21</strain>
    </source>
</reference>
<evidence type="ECO:0000313" key="3">
    <source>
        <dbReference type="Proteomes" id="UP000886818"/>
    </source>
</evidence>
<dbReference type="PANTHER" id="PTHR43801:SF1">
    <property type="entry name" value="POLYPRENYL SYNTHETASE"/>
    <property type="match status" value="1"/>
</dbReference>
<feature type="transmembrane region" description="Helical" evidence="1">
    <location>
        <begin position="42"/>
        <end position="68"/>
    </location>
</feature>
<keyword evidence="1" id="KW-0472">Membrane</keyword>